<dbReference type="InterPro" id="IPR014818">
    <property type="entry name" value="Phage/plasmid_primase_P4_C"/>
</dbReference>
<dbReference type="GO" id="GO:0005524">
    <property type="term" value="F:ATP binding"/>
    <property type="evidence" value="ECO:0007669"/>
    <property type="project" value="UniProtKB-KW"/>
</dbReference>
<evidence type="ECO:0000256" key="1">
    <source>
        <dbReference type="ARBA" id="ARBA00022741"/>
    </source>
</evidence>
<dbReference type="AlphaFoldDB" id="A0A7Z0DJA3"/>
<feature type="region of interest" description="Disordered" evidence="5">
    <location>
        <begin position="539"/>
        <end position="559"/>
    </location>
</feature>
<keyword evidence="4" id="KW-0175">Coiled coil</keyword>
<dbReference type="Pfam" id="PF08706">
    <property type="entry name" value="D5_N"/>
    <property type="match status" value="1"/>
</dbReference>
<keyword evidence="8" id="KW-1185">Reference proteome</keyword>
<dbReference type="InterPro" id="IPR045455">
    <property type="entry name" value="NrS-1_pol-like_helicase"/>
</dbReference>
<dbReference type="EMBL" id="JACBZR010000001">
    <property type="protein sequence ID" value="NYI76631.1"/>
    <property type="molecule type" value="Genomic_DNA"/>
</dbReference>
<dbReference type="Pfam" id="PF19263">
    <property type="entry name" value="DUF5906"/>
    <property type="match status" value="1"/>
</dbReference>
<evidence type="ECO:0000256" key="2">
    <source>
        <dbReference type="ARBA" id="ARBA00022801"/>
    </source>
</evidence>
<dbReference type="SMART" id="SM00885">
    <property type="entry name" value="D5_N"/>
    <property type="match status" value="1"/>
</dbReference>
<dbReference type="RefSeq" id="WP_179657255.1">
    <property type="nucleotide sequence ID" value="NZ_JACBZR010000001.1"/>
</dbReference>
<evidence type="ECO:0000313" key="8">
    <source>
        <dbReference type="Proteomes" id="UP000564496"/>
    </source>
</evidence>
<keyword evidence="1" id="KW-0547">Nucleotide-binding</keyword>
<dbReference type="PROSITE" id="PS51206">
    <property type="entry name" value="SF3_HELICASE_1"/>
    <property type="match status" value="1"/>
</dbReference>
<comment type="caution">
    <text evidence="7">The sequence shown here is derived from an EMBL/GenBank/DDBJ whole genome shotgun (WGS) entry which is preliminary data.</text>
</comment>
<organism evidence="7 8">
    <name type="scientific">Nocardioides panzhihuensis</name>
    <dbReference type="NCBI Taxonomy" id="860243"/>
    <lineage>
        <taxon>Bacteria</taxon>
        <taxon>Bacillati</taxon>
        <taxon>Actinomycetota</taxon>
        <taxon>Actinomycetes</taxon>
        <taxon>Propionibacteriales</taxon>
        <taxon>Nocardioidaceae</taxon>
        <taxon>Nocardioides</taxon>
    </lineage>
</organism>
<protein>
    <submittedName>
        <fullName evidence="7">P4 family phage/plasmid primase-like protein</fullName>
    </submittedName>
</protein>
<sequence>MTVEHPWGEDVSPVEHKTAEAAFFEGTKPPETLSAIPPRDPEMLAELEAKYGTGEAGTGSGQADGYVTSSLEHLIADLAHDFSGKCLGIETLFINGLGWHKWDGRRYAEVPKHEVAKMLTIWASGILNGIDKELGALQKLKREMEERDEKIPALMEAAEAKLKARQGAYRSVLNTSSVQNSALDFATQWVSYPASKFDAEPHLLNCQNGVVDLRTGALESHGVPRFMTKVASADYIPDARHADWDKALEALPDEETRDYLQVALGQAITGHKPDDDRARFATGGGANGKSSIFTPVMRTVGDYGVLATDKILLGTAAGSTDMVDLRAVRVALLEELPETGGGNPFLNTTALKKMIGTDRIRARRLYQNNVEFDVTHSMFITTNFEDIAVKETDHGSWRRLLRIPFPLQYVNREPSEAHERRADPDLRARLERSPSGQHEAVLAWLVAGAVRWYAGLGDVDYGKMPEPPAPVLESTEAWRASQDVIFQFLKRGVIEFVKDSYVTQDDLHWSFTQALDRTDIGISEFPEKFARHGMIRDQRAVKSSKKRTGSLNISRPTRGDRPLPERTVVWYGIRFTDEFIARGQVDGFFGNV</sequence>
<dbReference type="Gene3D" id="3.40.50.300">
    <property type="entry name" value="P-loop containing nucleotide triphosphate hydrolases"/>
    <property type="match status" value="1"/>
</dbReference>
<feature type="coiled-coil region" evidence="4">
    <location>
        <begin position="127"/>
        <end position="157"/>
    </location>
</feature>
<evidence type="ECO:0000256" key="4">
    <source>
        <dbReference type="SAM" id="Coils"/>
    </source>
</evidence>
<keyword evidence="2" id="KW-0378">Hydrolase</keyword>
<name>A0A7Z0DJA3_9ACTN</name>
<gene>
    <name evidence="7" type="ORF">BJ988_001279</name>
</gene>
<proteinExistence type="predicted"/>
<keyword evidence="3" id="KW-0067">ATP-binding</keyword>
<accession>A0A7Z0DJA3</accession>
<dbReference type="GO" id="GO:0016787">
    <property type="term" value="F:hydrolase activity"/>
    <property type="evidence" value="ECO:0007669"/>
    <property type="project" value="UniProtKB-KW"/>
</dbReference>
<dbReference type="InterPro" id="IPR051620">
    <property type="entry name" value="ORF904-like_C"/>
</dbReference>
<reference evidence="7 8" key="1">
    <citation type="submission" date="2020-07" db="EMBL/GenBank/DDBJ databases">
        <title>Sequencing the genomes of 1000 actinobacteria strains.</title>
        <authorList>
            <person name="Klenk H.-P."/>
        </authorList>
    </citation>
    <scope>NUCLEOTIDE SEQUENCE [LARGE SCALE GENOMIC DNA]</scope>
    <source>
        <strain evidence="7 8">DSM 26487</strain>
    </source>
</reference>
<dbReference type="PANTHER" id="PTHR35372:SF2">
    <property type="entry name" value="SF3 HELICASE DOMAIN-CONTAINING PROTEIN"/>
    <property type="match status" value="1"/>
</dbReference>
<dbReference type="PANTHER" id="PTHR35372">
    <property type="entry name" value="ATP BINDING PROTEIN-RELATED"/>
    <property type="match status" value="1"/>
</dbReference>
<dbReference type="InterPro" id="IPR014015">
    <property type="entry name" value="Helicase_SF3_DNA-vir"/>
</dbReference>
<feature type="domain" description="SF3 helicase" evidence="6">
    <location>
        <begin position="255"/>
        <end position="418"/>
    </location>
</feature>
<evidence type="ECO:0000256" key="5">
    <source>
        <dbReference type="SAM" id="MobiDB-lite"/>
    </source>
</evidence>
<dbReference type="InterPro" id="IPR027417">
    <property type="entry name" value="P-loop_NTPase"/>
</dbReference>
<dbReference type="Proteomes" id="UP000564496">
    <property type="component" value="Unassembled WGS sequence"/>
</dbReference>
<evidence type="ECO:0000259" key="6">
    <source>
        <dbReference type="PROSITE" id="PS51206"/>
    </source>
</evidence>
<evidence type="ECO:0000313" key="7">
    <source>
        <dbReference type="EMBL" id="NYI76631.1"/>
    </source>
</evidence>
<evidence type="ECO:0000256" key="3">
    <source>
        <dbReference type="ARBA" id="ARBA00022840"/>
    </source>
</evidence>